<feature type="transmembrane region" description="Helical" evidence="1">
    <location>
        <begin position="12"/>
        <end position="32"/>
    </location>
</feature>
<proteinExistence type="predicted"/>
<keyword evidence="1" id="KW-0472">Membrane</keyword>
<sequence length="36" mass="3683">MYAGLEIFFTSLLVLATLGIAGVAALVVAGLFKGQK</sequence>
<accession>A0AAE4C7F3</accession>
<dbReference type="EMBL" id="JAVDUI010000001">
    <property type="protein sequence ID" value="MDR6892494.1"/>
    <property type="molecule type" value="Genomic_DNA"/>
</dbReference>
<comment type="caution">
    <text evidence="2">The sequence shown here is derived from an EMBL/GenBank/DDBJ whole genome shotgun (WGS) entry which is preliminary data.</text>
</comment>
<keyword evidence="1" id="KW-0812">Transmembrane</keyword>
<gene>
    <name evidence="2" type="ORF">J2S35_001434</name>
</gene>
<organism evidence="2 3">
    <name type="scientific">Falsarthrobacter nasiphocae</name>
    <dbReference type="NCBI Taxonomy" id="189863"/>
    <lineage>
        <taxon>Bacteria</taxon>
        <taxon>Bacillati</taxon>
        <taxon>Actinomycetota</taxon>
        <taxon>Actinomycetes</taxon>
        <taxon>Micrococcales</taxon>
        <taxon>Micrococcaceae</taxon>
        <taxon>Falsarthrobacter</taxon>
    </lineage>
</organism>
<reference evidence="2" key="1">
    <citation type="submission" date="2023-07" db="EMBL/GenBank/DDBJ databases">
        <title>Sequencing the genomes of 1000 actinobacteria strains.</title>
        <authorList>
            <person name="Klenk H.-P."/>
        </authorList>
    </citation>
    <scope>NUCLEOTIDE SEQUENCE</scope>
    <source>
        <strain evidence="2">DSM 13988</strain>
    </source>
</reference>
<keyword evidence="1" id="KW-1133">Transmembrane helix</keyword>
<name>A0AAE4C7F3_9MICC</name>
<evidence type="ECO:0000256" key="1">
    <source>
        <dbReference type="SAM" id="Phobius"/>
    </source>
</evidence>
<protein>
    <submittedName>
        <fullName evidence="2">Uncharacterized protein</fullName>
    </submittedName>
</protein>
<evidence type="ECO:0000313" key="2">
    <source>
        <dbReference type="EMBL" id="MDR6892494.1"/>
    </source>
</evidence>
<keyword evidence="3" id="KW-1185">Reference proteome</keyword>
<dbReference type="Proteomes" id="UP001247307">
    <property type="component" value="Unassembled WGS sequence"/>
</dbReference>
<evidence type="ECO:0000313" key="3">
    <source>
        <dbReference type="Proteomes" id="UP001247307"/>
    </source>
</evidence>
<dbReference type="AlphaFoldDB" id="A0AAE4C7F3"/>